<dbReference type="AlphaFoldDB" id="A0A3M7SCQ4"/>
<protein>
    <submittedName>
        <fullName evidence="2">Uncharacterized protein</fullName>
    </submittedName>
</protein>
<evidence type="ECO:0000313" key="2">
    <source>
        <dbReference type="EMBL" id="RNA33519.1"/>
    </source>
</evidence>
<evidence type="ECO:0000313" key="3">
    <source>
        <dbReference type="Proteomes" id="UP000276133"/>
    </source>
</evidence>
<comment type="caution">
    <text evidence="2">The sequence shown here is derived from an EMBL/GenBank/DDBJ whole genome shotgun (WGS) entry which is preliminary data.</text>
</comment>
<proteinExistence type="predicted"/>
<evidence type="ECO:0000256" key="1">
    <source>
        <dbReference type="SAM" id="Phobius"/>
    </source>
</evidence>
<keyword evidence="1" id="KW-0472">Membrane</keyword>
<feature type="transmembrane region" description="Helical" evidence="1">
    <location>
        <begin position="20"/>
        <end position="39"/>
    </location>
</feature>
<keyword evidence="1" id="KW-1133">Transmembrane helix</keyword>
<gene>
    <name evidence="2" type="ORF">BpHYR1_008345</name>
</gene>
<accession>A0A3M7SCQ4</accession>
<sequence length="92" mass="11077">MRRFLGILKFRIKKIRSKNLYCSVAVVMKLLCSIFQPQIRIKFCKKYFHIFNAEEFLAKTACTQNLQFVDKLRIRIIKAVIQIFTFTFEKSY</sequence>
<reference evidence="2 3" key="1">
    <citation type="journal article" date="2018" name="Sci. Rep.">
        <title>Genomic signatures of local adaptation to the degree of environmental predictability in rotifers.</title>
        <authorList>
            <person name="Franch-Gras L."/>
            <person name="Hahn C."/>
            <person name="Garcia-Roger E.M."/>
            <person name="Carmona M.J."/>
            <person name="Serra M."/>
            <person name="Gomez A."/>
        </authorList>
    </citation>
    <scope>NUCLEOTIDE SEQUENCE [LARGE SCALE GENOMIC DNA]</scope>
    <source>
        <strain evidence="2">HYR1</strain>
    </source>
</reference>
<keyword evidence="1" id="KW-0812">Transmembrane</keyword>
<keyword evidence="3" id="KW-1185">Reference proteome</keyword>
<dbReference type="Proteomes" id="UP000276133">
    <property type="component" value="Unassembled WGS sequence"/>
</dbReference>
<name>A0A3M7SCQ4_BRAPC</name>
<dbReference type="EMBL" id="REGN01001625">
    <property type="protein sequence ID" value="RNA33519.1"/>
    <property type="molecule type" value="Genomic_DNA"/>
</dbReference>
<organism evidence="2 3">
    <name type="scientific">Brachionus plicatilis</name>
    <name type="common">Marine rotifer</name>
    <name type="synonym">Brachionus muelleri</name>
    <dbReference type="NCBI Taxonomy" id="10195"/>
    <lineage>
        <taxon>Eukaryota</taxon>
        <taxon>Metazoa</taxon>
        <taxon>Spiralia</taxon>
        <taxon>Gnathifera</taxon>
        <taxon>Rotifera</taxon>
        <taxon>Eurotatoria</taxon>
        <taxon>Monogononta</taxon>
        <taxon>Pseudotrocha</taxon>
        <taxon>Ploima</taxon>
        <taxon>Brachionidae</taxon>
        <taxon>Brachionus</taxon>
    </lineage>
</organism>